<evidence type="ECO:0000313" key="4">
    <source>
        <dbReference type="Proteomes" id="UP000252081"/>
    </source>
</evidence>
<accession>A0A366KM80</accession>
<comment type="caution">
    <text evidence="3">The sequence shown here is derived from an EMBL/GenBank/DDBJ whole genome shotgun (WGS) entry which is preliminary data.</text>
</comment>
<keyword evidence="1" id="KW-0732">Signal</keyword>
<dbReference type="EMBL" id="QNQU01000046">
    <property type="protein sequence ID" value="RBQ02249.1"/>
    <property type="molecule type" value="Genomic_DNA"/>
</dbReference>
<dbReference type="Gene3D" id="2.160.20.120">
    <property type="match status" value="1"/>
</dbReference>
<dbReference type="InterPro" id="IPR021255">
    <property type="entry name" value="DUF2807"/>
</dbReference>
<dbReference type="OrthoDB" id="759627at2"/>
<dbReference type="Proteomes" id="UP000252081">
    <property type="component" value="Unassembled WGS sequence"/>
</dbReference>
<dbReference type="Pfam" id="PF10988">
    <property type="entry name" value="DUF2807"/>
    <property type="match status" value="1"/>
</dbReference>
<protein>
    <recommendedName>
        <fullName evidence="2">Putative auto-transporter adhesin head GIN domain-containing protein</fullName>
    </recommendedName>
</protein>
<reference evidence="3 4" key="1">
    <citation type="submission" date="2018-07" db="EMBL/GenBank/DDBJ databases">
        <title>A draft genome of a endophytic bacteria, a new species of Pedobacter.</title>
        <authorList>
            <person name="Zhang Z.D."/>
            <person name="Chen Z.J."/>
        </authorList>
    </citation>
    <scope>NUCLEOTIDE SEQUENCE [LARGE SCALE GENOMIC DNA]</scope>
    <source>
        <strain evidence="3 4">RS10</strain>
    </source>
</reference>
<evidence type="ECO:0000259" key="2">
    <source>
        <dbReference type="Pfam" id="PF10988"/>
    </source>
</evidence>
<feature type="signal peptide" evidence="1">
    <location>
        <begin position="1"/>
        <end position="33"/>
    </location>
</feature>
<sequence>MKNTMKFRIKNQIAMAFASILVLTAIAAVPAHATEEKPVKTSKVLPFRKISIKGNIEVTLIQRINSGITYNDNNEGDVKVIQQGESLKITGTSKAPAKLTIYVNDLYRIEADENVIVKTEGVLSTKYLQIVLKGNASADIYSTSDELYTSIQDQSALYLRGNTKTHFLFMDKHPKLTFDQFAALRTQATDF</sequence>
<evidence type="ECO:0000256" key="1">
    <source>
        <dbReference type="SAM" id="SignalP"/>
    </source>
</evidence>
<keyword evidence="4" id="KW-1185">Reference proteome</keyword>
<dbReference type="RefSeq" id="WP_113952095.1">
    <property type="nucleotide sequence ID" value="NZ_QNQU01000046.1"/>
</dbReference>
<feature type="chain" id="PRO_5016760437" description="Putative auto-transporter adhesin head GIN domain-containing protein" evidence="1">
    <location>
        <begin position="34"/>
        <end position="191"/>
    </location>
</feature>
<feature type="domain" description="Putative auto-transporter adhesin head GIN" evidence="2">
    <location>
        <begin position="46"/>
        <end position="182"/>
    </location>
</feature>
<proteinExistence type="predicted"/>
<gene>
    <name evidence="3" type="ORF">DRW42_27610</name>
</gene>
<evidence type="ECO:0000313" key="3">
    <source>
        <dbReference type="EMBL" id="RBQ02249.1"/>
    </source>
</evidence>
<name>A0A366KM80_9SPHI</name>
<organism evidence="3 4">
    <name type="scientific">Pedobacter miscanthi</name>
    <dbReference type="NCBI Taxonomy" id="2259170"/>
    <lineage>
        <taxon>Bacteria</taxon>
        <taxon>Pseudomonadati</taxon>
        <taxon>Bacteroidota</taxon>
        <taxon>Sphingobacteriia</taxon>
        <taxon>Sphingobacteriales</taxon>
        <taxon>Sphingobacteriaceae</taxon>
        <taxon>Pedobacter</taxon>
    </lineage>
</organism>
<dbReference type="AlphaFoldDB" id="A0A366KM80"/>